<accession>A0A915ZH17</accession>
<organism evidence="1 2">
    <name type="scientific">Rhizophagus irregularis</name>
    <dbReference type="NCBI Taxonomy" id="588596"/>
    <lineage>
        <taxon>Eukaryota</taxon>
        <taxon>Fungi</taxon>
        <taxon>Fungi incertae sedis</taxon>
        <taxon>Mucoromycota</taxon>
        <taxon>Glomeromycotina</taxon>
        <taxon>Glomeromycetes</taxon>
        <taxon>Glomerales</taxon>
        <taxon>Glomeraceae</taxon>
        <taxon>Rhizophagus</taxon>
    </lineage>
</organism>
<dbReference type="OrthoDB" id="2311253at2759"/>
<dbReference type="EMBL" id="CAGKOT010000032">
    <property type="protein sequence ID" value="CAB5374050.1"/>
    <property type="molecule type" value="Genomic_DNA"/>
</dbReference>
<gene>
    <name evidence="1" type="ORF">CHRIB12_LOCUS14317</name>
</gene>
<proteinExistence type="predicted"/>
<protein>
    <submittedName>
        <fullName evidence="1">Uncharacterized protein</fullName>
    </submittedName>
</protein>
<dbReference type="AlphaFoldDB" id="A0A915ZH17"/>
<dbReference type="Proteomes" id="UP000684084">
    <property type="component" value="Unassembled WGS sequence"/>
</dbReference>
<evidence type="ECO:0000313" key="2">
    <source>
        <dbReference type="Proteomes" id="UP000684084"/>
    </source>
</evidence>
<name>A0A915ZH17_9GLOM</name>
<evidence type="ECO:0000313" key="1">
    <source>
        <dbReference type="EMBL" id="CAB5374050.1"/>
    </source>
</evidence>
<comment type="caution">
    <text evidence="1">The sequence shown here is derived from an EMBL/GenBank/DDBJ whole genome shotgun (WGS) entry which is preliminary data.</text>
</comment>
<sequence>MVPGVEPKFAVLPPRKSPTLVILKVLGEGNDLKSEAILSRVQNHEQAIRDCAISYECVGFGCGDLHIIEGTSTRKDYDRDIIDISTFVVDDYEVFQVKKKI</sequence>
<reference evidence="1" key="1">
    <citation type="submission" date="2020-05" db="EMBL/GenBank/DDBJ databases">
        <authorList>
            <person name="Rincon C."/>
            <person name="Sanders R I."/>
            <person name="Robbins C."/>
            <person name="Chaturvedi A."/>
        </authorList>
    </citation>
    <scope>NUCLEOTIDE SEQUENCE</scope>
    <source>
        <strain evidence="1">CHB12</strain>
    </source>
</reference>